<evidence type="ECO:0000256" key="1">
    <source>
        <dbReference type="ARBA" id="ARBA00004141"/>
    </source>
</evidence>
<comment type="similarity">
    <text evidence="5">Belongs to the laat-1 family.</text>
</comment>
<name>A0A168P828_ABSGL</name>
<feature type="transmembrane region" description="Helical" evidence="7">
    <location>
        <begin position="95"/>
        <end position="113"/>
    </location>
</feature>
<dbReference type="PANTHER" id="PTHR16201:SF34">
    <property type="entry name" value="LYSOSOMAL AMINO ACID TRANSPORTER 1"/>
    <property type="match status" value="1"/>
</dbReference>
<dbReference type="Proteomes" id="UP000078561">
    <property type="component" value="Unassembled WGS sequence"/>
</dbReference>
<organism evidence="8">
    <name type="scientific">Absidia glauca</name>
    <name type="common">Pin mould</name>
    <dbReference type="NCBI Taxonomy" id="4829"/>
    <lineage>
        <taxon>Eukaryota</taxon>
        <taxon>Fungi</taxon>
        <taxon>Fungi incertae sedis</taxon>
        <taxon>Mucoromycota</taxon>
        <taxon>Mucoromycotina</taxon>
        <taxon>Mucoromycetes</taxon>
        <taxon>Mucorales</taxon>
        <taxon>Cunninghamellaceae</taxon>
        <taxon>Absidia</taxon>
    </lineage>
</organism>
<feature type="transmembrane region" description="Helical" evidence="7">
    <location>
        <begin position="66"/>
        <end position="89"/>
    </location>
</feature>
<accession>A0A168P828</accession>
<evidence type="ECO:0000256" key="5">
    <source>
        <dbReference type="ARBA" id="ARBA00038039"/>
    </source>
</evidence>
<evidence type="ECO:0000256" key="3">
    <source>
        <dbReference type="ARBA" id="ARBA00022989"/>
    </source>
</evidence>
<dbReference type="GO" id="GO:0034488">
    <property type="term" value="P:basic amino acid transmembrane export from vacuole"/>
    <property type="evidence" value="ECO:0007669"/>
    <property type="project" value="TreeGrafter"/>
</dbReference>
<comment type="subcellular location">
    <subcellularLocation>
        <location evidence="1">Membrane</location>
        <topology evidence="1">Multi-pass membrane protein</topology>
    </subcellularLocation>
</comment>
<dbReference type="SMART" id="SM00679">
    <property type="entry name" value="CTNS"/>
    <property type="match status" value="2"/>
</dbReference>
<evidence type="ECO:0000256" key="7">
    <source>
        <dbReference type="SAM" id="Phobius"/>
    </source>
</evidence>
<keyword evidence="3 7" id="KW-1133">Transmembrane helix</keyword>
<dbReference type="InterPro" id="IPR051415">
    <property type="entry name" value="LAAT-1"/>
</dbReference>
<dbReference type="PANTHER" id="PTHR16201">
    <property type="entry name" value="SEVEN TRANSMEMBRANE PROTEIN 1-RELATED"/>
    <property type="match status" value="1"/>
</dbReference>
<feature type="transmembrane region" description="Helical" evidence="7">
    <location>
        <begin position="255"/>
        <end position="272"/>
    </location>
</feature>
<keyword evidence="4 7" id="KW-0472">Membrane</keyword>
<keyword evidence="9" id="KW-1185">Reference proteome</keyword>
<sequence>MTQCLPVKDGIPLIPWIHYVFGDCTYGYLDGASVLLGYLSILFWLNAQFPQVIENYRRGSVEGLSINFLSIWLAGDTANLVGCILTNQLAFQRYLGMYFVTVDVCLLSQYFYYTKWQQRGRPSNINRDYYNKKIHYDSSNLFSAAFQHPSAQTPLLIQAQSIDDEITPYSVSSSPNKWYTLTQHHDALCKTDTLASSASSSSSTTYVSSTKAKTTTTGLMTIMLLGLNMFSNSAGDLTTATTTTPSATTFDLDPMIIGTFFAWSCTTLYLMSRIPQIRKNLKRRSVEGLSPSLFVFAVCGNLTYATSILLHPGHTRDSLLEALPYLIGSAGTLTFDFTIFVQFLYYTRMRRAHLKKTHPSELNSSLA</sequence>
<dbReference type="AlphaFoldDB" id="A0A168P828"/>
<keyword evidence="2 7" id="KW-0812">Transmembrane</keyword>
<gene>
    <name evidence="8" type="primary">ABSGL_07668.1 scaffold 8929</name>
</gene>
<protein>
    <submittedName>
        <fullName evidence="8">Uncharacterized protein</fullName>
    </submittedName>
</protein>
<dbReference type="InterPro" id="IPR006603">
    <property type="entry name" value="PQ-loop_rpt"/>
</dbReference>
<feature type="transmembrane region" description="Helical" evidence="7">
    <location>
        <begin position="322"/>
        <end position="346"/>
    </location>
</feature>
<dbReference type="GO" id="GO:0000329">
    <property type="term" value="C:fungal-type vacuole membrane"/>
    <property type="evidence" value="ECO:0007669"/>
    <property type="project" value="TreeGrafter"/>
</dbReference>
<feature type="transmembrane region" description="Helical" evidence="7">
    <location>
        <begin position="217"/>
        <end position="235"/>
    </location>
</feature>
<evidence type="ECO:0000313" key="9">
    <source>
        <dbReference type="Proteomes" id="UP000078561"/>
    </source>
</evidence>
<feature type="transmembrane region" description="Helical" evidence="7">
    <location>
        <begin position="293"/>
        <end position="310"/>
    </location>
</feature>
<feature type="transmembrane region" description="Helical" evidence="7">
    <location>
        <begin position="26"/>
        <end position="45"/>
    </location>
</feature>
<evidence type="ECO:0000256" key="6">
    <source>
        <dbReference type="ARBA" id="ARBA00050768"/>
    </source>
</evidence>
<comment type="catalytic activity">
    <reaction evidence="6">
        <text>L-histidine(out) + L-arginine(in) = L-histidine(in) + L-arginine(out)</text>
        <dbReference type="Rhea" id="RHEA:71063"/>
        <dbReference type="ChEBI" id="CHEBI:32682"/>
        <dbReference type="ChEBI" id="CHEBI:57595"/>
    </reaction>
</comment>
<dbReference type="OMA" id="NDRLEWI"/>
<dbReference type="GO" id="GO:0015174">
    <property type="term" value="F:basic amino acid transmembrane transporter activity"/>
    <property type="evidence" value="ECO:0007669"/>
    <property type="project" value="TreeGrafter"/>
</dbReference>
<dbReference type="OrthoDB" id="8048523at2759"/>
<dbReference type="InParanoid" id="A0A168P828"/>
<reference evidence="8" key="1">
    <citation type="submission" date="2016-04" db="EMBL/GenBank/DDBJ databases">
        <authorList>
            <person name="Evans L.H."/>
            <person name="Alamgir A."/>
            <person name="Owens N."/>
            <person name="Weber N.D."/>
            <person name="Virtaneva K."/>
            <person name="Barbian K."/>
            <person name="Babar A."/>
            <person name="Rosenke K."/>
        </authorList>
    </citation>
    <scope>NUCLEOTIDE SEQUENCE [LARGE SCALE GENOMIC DNA]</scope>
    <source>
        <strain evidence="8">CBS 101.48</strain>
    </source>
</reference>
<dbReference type="EMBL" id="LT553604">
    <property type="protein sequence ID" value="SAM01918.1"/>
    <property type="molecule type" value="Genomic_DNA"/>
</dbReference>
<dbReference type="FunFam" id="1.20.1280.290:FF:000009">
    <property type="entry name" value="PQ loop repeat family protein"/>
    <property type="match status" value="1"/>
</dbReference>
<dbReference type="Gene3D" id="1.20.1280.290">
    <property type="match status" value="2"/>
</dbReference>
<evidence type="ECO:0000256" key="2">
    <source>
        <dbReference type="ARBA" id="ARBA00022692"/>
    </source>
</evidence>
<proteinExistence type="inferred from homology"/>
<evidence type="ECO:0000313" key="8">
    <source>
        <dbReference type="EMBL" id="SAM01918.1"/>
    </source>
</evidence>
<dbReference type="Pfam" id="PF04193">
    <property type="entry name" value="PQ-loop"/>
    <property type="match status" value="2"/>
</dbReference>
<evidence type="ECO:0000256" key="4">
    <source>
        <dbReference type="ARBA" id="ARBA00023136"/>
    </source>
</evidence>